<accession>A0ABZ1QSD8</accession>
<dbReference type="Pfam" id="PF02517">
    <property type="entry name" value="Rce1-like"/>
    <property type="match status" value="1"/>
</dbReference>
<keyword evidence="2" id="KW-0472">Membrane</keyword>
<keyword evidence="2" id="KW-1133">Transmembrane helix</keyword>
<dbReference type="GO" id="GO:0008237">
    <property type="term" value="F:metallopeptidase activity"/>
    <property type="evidence" value="ECO:0007669"/>
    <property type="project" value="UniProtKB-KW"/>
</dbReference>
<feature type="transmembrane region" description="Helical" evidence="2">
    <location>
        <begin position="47"/>
        <end position="71"/>
    </location>
</feature>
<keyword evidence="4" id="KW-0482">Metalloprotease</keyword>
<evidence type="ECO:0000313" key="5">
    <source>
        <dbReference type="Proteomes" id="UP001432071"/>
    </source>
</evidence>
<feature type="transmembrane region" description="Helical" evidence="2">
    <location>
        <begin position="232"/>
        <end position="250"/>
    </location>
</feature>
<keyword evidence="5" id="KW-1185">Reference proteome</keyword>
<organism evidence="4 5">
    <name type="scientific">Streptomyces bobili</name>
    <dbReference type="NCBI Taxonomy" id="67280"/>
    <lineage>
        <taxon>Bacteria</taxon>
        <taxon>Bacillati</taxon>
        <taxon>Actinomycetota</taxon>
        <taxon>Actinomycetes</taxon>
        <taxon>Kitasatosporales</taxon>
        <taxon>Streptomycetaceae</taxon>
        <taxon>Streptomyces</taxon>
    </lineage>
</organism>
<feature type="domain" description="CAAX prenyl protease 2/Lysostaphin resistance protein A-like" evidence="3">
    <location>
        <begin position="178"/>
        <end position="268"/>
    </location>
</feature>
<feature type="transmembrane region" description="Helical" evidence="2">
    <location>
        <begin position="91"/>
        <end position="115"/>
    </location>
</feature>
<keyword evidence="2" id="KW-0812">Transmembrane</keyword>
<dbReference type="PANTHER" id="PTHR39430">
    <property type="entry name" value="MEMBRANE-ASSOCIATED PROTEASE-RELATED"/>
    <property type="match status" value="1"/>
</dbReference>
<name>A0ABZ1QSD8_9ACTN</name>
<evidence type="ECO:0000256" key="2">
    <source>
        <dbReference type="SAM" id="Phobius"/>
    </source>
</evidence>
<dbReference type="RefSeq" id="WP_150474034.1">
    <property type="nucleotide sequence ID" value="NZ_CP108038.1"/>
</dbReference>
<dbReference type="Proteomes" id="UP001432071">
    <property type="component" value="Chromosome"/>
</dbReference>
<dbReference type="PANTHER" id="PTHR39430:SF1">
    <property type="entry name" value="PROTEASE"/>
    <property type="match status" value="1"/>
</dbReference>
<feature type="transmembrane region" description="Helical" evidence="2">
    <location>
        <begin position="169"/>
        <end position="188"/>
    </location>
</feature>
<feature type="transmembrane region" description="Helical" evidence="2">
    <location>
        <begin position="135"/>
        <end position="157"/>
    </location>
</feature>
<proteinExistence type="predicted"/>
<dbReference type="GeneID" id="93760448"/>
<feature type="transmembrane region" description="Helical" evidence="2">
    <location>
        <begin position="289"/>
        <end position="312"/>
    </location>
</feature>
<dbReference type="EMBL" id="CP108038">
    <property type="protein sequence ID" value="WUN85604.1"/>
    <property type="molecule type" value="Genomic_DNA"/>
</dbReference>
<evidence type="ECO:0000313" key="4">
    <source>
        <dbReference type="EMBL" id="WUN85604.1"/>
    </source>
</evidence>
<feature type="region of interest" description="Disordered" evidence="1">
    <location>
        <begin position="350"/>
        <end position="379"/>
    </location>
</feature>
<dbReference type="InterPro" id="IPR003675">
    <property type="entry name" value="Rce1/LyrA-like_dom"/>
</dbReference>
<keyword evidence="4" id="KW-0645">Protease</keyword>
<sequence>MTNLSAAAPSPYLPGPLPGPLSVPPPAHLAEPLAHHRLARIRGGHRWWRPVLGTLFVAAAYMVTVVLLYGLVDAVGAARGHRRGPDGTVEFGPVTSTAVDLTMLAVAIPIVLLAVRWIGRRPAGTVSSVTGGLRWRWLGLCVLAAVPILAATTGAMLLLPAEDEPSQQWAGWEVFGPALAMLVLLVPLQAAAEEYVFRGWLTQAVGAFLRSPWIAIAPQAVLFAAAHGWGTPWGFADLVVFGAVAGWLTVRTGGLEAAIGLHVVNNLLAFAAAASVVDGLASDDTAADAPWELVLLDLTGVALYAAAVLWLARRHRPARTAPAALAAVPAPPAPVPAGYAHAPVPGFPVPYGARPDAPGLPPGTPPAASPSDDSARSPR</sequence>
<feature type="transmembrane region" description="Helical" evidence="2">
    <location>
        <begin position="257"/>
        <end position="277"/>
    </location>
</feature>
<protein>
    <submittedName>
        <fullName evidence="4">CPBP family intramembrane metalloprotease</fullName>
    </submittedName>
</protein>
<feature type="compositionally biased region" description="Pro residues" evidence="1">
    <location>
        <begin position="358"/>
        <end position="368"/>
    </location>
</feature>
<keyword evidence="4" id="KW-0378">Hydrolase</keyword>
<gene>
    <name evidence="4" type="ORF">OHT53_05745</name>
</gene>
<evidence type="ECO:0000259" key="3">
    <source>
        <dbReference type="Pfam" id="PF02517"/>
    </source>
</evidence>
<evidence type="ECO:0000256" key="1">
    <source>
        <dbReference type="SAM" id="MobiDB-lite"/>
    </source>
</evidence>
<reference evidence="4" key="1">
    <citation type="submission" date="2022-10" db="EMBL/GenBank/DDBJ databases">
        <title>The complete genomes of actinobacterial strains from the NBC collection.</title>
        <authorList>
            <person name="Joergensen T.S."/>
            <person name="Alvarez Arevalo M."/>
            <person name="Sterndorff E.B."/>
            <person name="Faurdal D."/>
            <person name="Vuksanovic O."/>
            <person name="Mourched A.-S."/>
            <person name="Charusanti P."/>
            <person name="Shaw S."/>
            <person name="Blin K."/>
            <person name="Weber T."/>
        </authorList>
    </citation>
    <scope>NUCLEOTIDE SEQUENCE</scope>
    <source>
        <strain evidence="4">NBC_00302</strain>
    </source>
</reference>
<feature type="transmembrane region" description="Helical" evidence="2">
    <location>
        <begin position="200"/>
        <end position="226"/>
    </location>
</feature>